<sequence length="139" mass="16083">EAKRDKFDILCVQETHFFTNRIPTFGLREYPTQYPVTHSSKTRGVSFLIHNSLSFEPLQIKKNAQGRFLIFHCMINEAEYTMVGFYGPNDHQRKFLHRLLNKIPIVPSSSLILCGDLNHVLDSHMDTTLPESSPRHSIQ</sequence>
<feature type="domain" description="Endonuclease/exonuclease/phosphatase" evidence="10">
    <location>
        <begin position="7"/>
        <end position="123"/>
    </location>
</feature>
<dbReference type="PANTHER" id="PTHR22748:SF6">
    <property type="entry name" value="DNA-(APURINIC OR APYRIMIDINIC SITE) ENDONUCLEASE"/>
    <property type="match status" value="1"/>
</dbReference>
<dbReference type="AlphaFoldDB" id="A0AAD1R0D2"/>
<dbReference type="GO" id="GO:0006284">
    <property type="term" value="P:base-excision repair"/>
    <property type="evidence" value="ECO:0007669"/>
    <property type="project" value="TreeGrafter"/>
</dbReference>
<organism evidence="11 12">
    <name type="scientific">Pelobates cultripes</name>
    <name type="common">Western spadefoot toad</name>
    <dbReference type="NCBI Taxonomy" id="61616"/>
    <lineage>
        <taxon>Eukaryota</taxon>
        <taxon>Metazoa</taxon>
        <taxon>Chordata</taxon>
        <taxon>Craniata</taxon>
        <taxon>Vertebrata</taxon>
        <taxon>Euteleostomi</taxon>
        <taxon>Amphibia</taxon>
        <taxon>Batrachia</taxon>
        <taxon>Anura</taxon>
        <taxon>Pelobatoidea</taxon>
        <taxon>Pelobatidae</taxon>
        <taxon>Pelobates</taxon>
    </lineage>
</organism>
<protein>
    <recommendedName>
        <fullName evidence="4">exodeoxyribonuclease III</fullName>
        <ecNumber evidence="4">3.1.11.2</ecNumber>
    </recommendedName>
</protein>
<dbReference type="EC" id="3.1.11.2" evidence="4"/>
<dbReference type="SUPFAM" id="SSF56219">
    <property type="entry name" value="DNase I-like"/>
    <property type="match status" value="1"/>
</dbReference>
<keyword evidence="6" id="KW-0227">DNA damage</keyword>
<evidence type="ECO:0000256" key="9">
    <source>
        <dbReference type="ARBA" id="ARBA00023204"/>
    </source>
</evidence>
<dbReference type="GO" id="GO:0008081">
    <property type="term" value="F:phosphoric diester hydrolase activity"/>
    <property type="evidence" value="ECO:0007669"/>
    <property type="project" value="TreeGrafter"/>
</dbReference>
<proteinExistence type="inferred from homology"/>
<evidence type="ECO:0000256" key="3">
    <source>
        <dbReference type="ARBA" id="ARBA00007092"/>
    </source>
</evidence>
<keyword evidence="12" id="KW-1185">Reference proteome</keyword>
<evidence type="ECO:0000256" key="8">
    <source>
        <dbReference type="ARBA" id="ARBA00022842"/>
    </source>
</evidence>
<name>A0AAD1R0D2_PELCU</name>
<evidence type="ECO:0000256" key="1">
    <source>
        <dbReference type="ARBA" id="ARBA00000493"/>
    </source>
</evidence>
<dbReference type="Gene3D" id="3.60.10.10">
    <property type="entry name" value="Endonuclease/exonuclease/phosphatase"/>
    <property type="match status" value="1"/>
</dbReference>
<dbReference type="GO" id="GO:0003906">
    <property type="term" value="F:DNA-(apurinic or apyrimidinic site) endonuclease activity"/>
    <property type="evidence" value="ECO:0007669"/>
    <property type="project" value="TreeGrafter"/>
</dbReference>
<evidence type="ECO:0000256" key="6">
    <source>
        <dbReference type="ARBA" id="ARBA00022763"/>
    </source>
</evidence>
<dbReference type="Proteomes" id="UP001295444">
    <property type="component" value="Chromosome 01"/>
</dbReference>
<dbReference type="InterPro" id="IPR036691">
    <property type="entry name" value="Endo/exonu/phosph_ase_sf"/>
</dbReference>
<evidence type="ECO:0000256" key="5">
    <source>
        <dbReference type="ARBA" id="ARBA00022723"/>
    </source>
</evidence>
<keyword evidence="7" id="KW-0378">Hydrolase</keyword>
<dbReference type="Pfam" id="PF03372">
    <property type="entry name" value="Exo_endo_phos"/>
    <property type="match status" value="1"/>
</dbReference>
<feature type="non-terminal residue" evidence="11">
    <location>
        <position position="1"/>
    </location>
</feature>
<dbReference type="InterPro" id="IPR005135">
    <property type="entry name" value="Endo/exonuclease/phosphatase"/>
</dbReference>
<accession>A0AAD1R0D2</accession>
<reference evidence="11" key="1">
    <citation type="submission" date="2022-03" db="EMBL/GenBank/DDBJ databases">
        <authorList>
            <person name="Alioto T."/>
            <person name="Alioto T."/>
            <person name="Gomez Garrido J."/>
        </authorList>
    </citation>
    <scope>NUCLEOTIDE SEQUENCE</scope>
</reference>
<evidence type="ECO:0000256" key="4">
    <source>
        <dbReference type="ARBA" id="ARBA00012115"/>
    </source>
</evidence>
<dbReference type="InterPro" id="IPR004808">
    <property type="entry name" value="AP_endonuc_1"/>
</dbReference>
<dbReference type="GO" id="GO:0008311">
    <property type="term" value="F:double-stranded DNA 3'-5' DNA exonuclease activity"/>
    <property type="evidence" value="ECO:0007669"/>
    <property type="project" value="UniProtKB-EC"/>
</dbReference>
<evidence type="ECO:0000256" key="7">
    <source>
        <dbReference type="ARBA" id="ARBA00022801"/>
    </source>
</evidence>
<evidence type="ECO:0000256" key="2">
    <source>
        <dbReference type="ARBA" id="ARBA00001946"/>
    </source>
</evidence>
<gene>
    <name evidence="11" type="ORF">PECUL_23A003823</name>
</gene>
<dbReference type="PANTHER" id="PTHR22748">
    <property type="entry name" value="AP ENDONUCLEASE"/>
    <property type="match status" value="1"/>
</dbReference>
<keyword evidence="9" id="KW-0234">DNA repair</keyword>
<evidence type="ECO:0000313" key="11">
    <source>
        <dbReference type="EMBL" id="CAH2220903.1"/>
    </source>
</evidence>
<dbReference type="GO" id="GO:0005634">
    <property type="term" value="C:nucleus"/>
    <property type="evidence" value="ECO:0007669"/>
    <property type="project" value="TreeGrafter"/>
</dbReference>
<comment type="cofactor">
    <cofactor evidence="2">
        <name>Mg(2+)</name>
        <dbReference type="ChEBI" id="CHEBI:18420"/>
    </cofactor>
</comment>
<keyword evidence="8" id="KW-0460">Magnesium</keyword>
<evidence type="ECO:0000313" key="12">
    <source>
        <dbReference type="Proteomes" id="UP001295444"/>
    </source>
</evidence>
<comment type="similarity">
    <text evidence="3">Belongs to the DNA repair enzymes AP/ExoA family.</text>
</comment>
<dbReference type="EMBL" id="OW240912">
    <property type="protein sequence ID" value="CAH2220903.1"/>
    <property type="molecule type" value="Genomic_DNA"/>
</dbReference>
<evidence type="ECO:0000259" key="10">
    <source>
        <dbReference type="Pfam" id="PF03372"/>
    </source>
</evidence>
<dbReference type="GO" id="GO:0046872">
    <property type="term" value="F:metal ion binding"/>
    <property type="evidence" value="ECO:0007669"/>
    <property type="project" value="UniProtKB-KW"/>
</dbReference>
<feature type="non-terminal residue" evidence="11">
    <location>
        <position position="139"/>
    </location>
</feature>
<keyword evidence="5" id="KW-0479">Metal-binding</keyword>
<comment type="catalytic activity">
    <reaction evidence="1">
        <text>Exonucleolytic cleavage in the 3'- to 5'-direction to yield nucleoside 5'-phosphates.</text>
        <dbReference type="EC" id="3.1.11.2"/>
    </reaction>
</comment>